<keyword evidence="3" id="KW-0564">Palmitate</keyword>
<dbReference type="PANTHER" id="PTHR38098:SF1">
    <property type="entry name" value="LPS-ASSEMBLY LIPOPROTEIN LPTE"/>
    <property type="match status" value="1"/>
</dbReference>
<keyword evidence="5" id="KW-0449">Lipoprotein</keyword>
<keyword evidence="12" id="KW-1185">Reference proteome</keyword>
<keyword evidence="4 6" id="KW-0998">Cell outer membrane</keyword>
<dbReference type="Proteomes" id="UP000248592">
    <property type="component" value="Chromosome"/>
</dbReference>
<dbReference type="GO" id="GO:0015920">
    <property type="term" value="P:lipopolysaccharide transport"/>
    <property type="evidence" value="ECO:0007669"/>
    <property type="project" value="TreeGrafter"/>
</dbReference>
<dbReference type="EMBL" id="CP030085">
    <property type="protein sequence ID" value="AWW49117.1"/>
    <property type="molecule type" value="Genomic_DNA"/>
</dbReference>
<dbReference type="EMBL" id="QMCH01000001">
    <property type="protein sequence ID" value="RAZ43861.1"/>
    <property type="molecule type" value="Genomic_DNA"/>
</dbReference>
<comment type="subunit">
    <text evidence="6">Component of the lipopolysaccharide transport and assembly complex. Interacts with LptD.</text>
</comment>
<organism evidence="8 11">
    <name type="scientific">Polynucleobacter paneuropaeus</name>
    <dbReference type="NCBI Taxonomy" id="2527775"/>
    <lineage>
        <taxon>Bacteria</taxon>
        <taxon>Pseudomonadati</taxon>
        <taxon>Pseudomonadota</taxon>
        <taxon>Betaproteobacteria</taxon>
        <taxon>Burkholderiales</taxon>
        <taxon>Burkholderiaceae</taxon>
        <taxon>Polynucleobacter</taxon>
    </lineage>
</organism>
<dbReference type="RefSeq" id="WP_112237142.1">
    <property type="nucleotide sequence ID" value="NZ_CBCSBS010000002.1"/>
</dbReference>
<dbReference type="GO" id="GO:0043165">
    <property type="term" value="P:Gram-negative-bacterium-type cell outer membrane assembly"/>
    <property type="evidence" value="ECO:0007669"/>
    <property type="project" value="UniProtKB-UniRule"/>
</dbReference>
<dbReference type="KEGG" id="poh:DPM16_01250"/>
<dbReference type="Proteomes" id="UP000251072">
    <property type="component" value="Unassembled WGS sequence"/>
</dbReference>
<keyword evidence="1" id="KW-0732">Signal</keyword>
<proteinExistence type="inferred from homology"/>
<evidence type="ECO:0000313" key="8">
    <source>
        <dbReference type="EMBL" id="AWW49117.1"/>
    </source>
</evidence>
<dbReference type="HAMAP" id="MF_01186">
    <property type="entry name" value="LPS_assembly_LptE"/>
    <property type="match status" value="1"/>
</dbReference>
<feature type="transmembrane region" description="Helical" evidence="7">
    <location>
        <begin position="21"/>
        <end position="40"/>
    </location>
</feature>
<dbReference type="InterPro" id="IPR007485">
    <property type="entry name" value="LPS_assembly_LptE"/>
</dbReference>
<evidence type="ECO:0000313" key="9">
    <source>
        <dbReference type="EMBL" id="MBT8591748.1"/>
    </source>
</evidence>
<dbReference type="AlphaFoldDB" id="A0A2Z4JQS1"/>
<dbReference type="Proteomes" id="UP000762271">
    <property type="component" value="Unassembled WGS sequence"/>
</dbReference>
<evidence type="ECO:0000313" key="10">
    <source>
        <dbReference type="EMBL" id="RAZ43861.1"/>
    </source>
</evidence>
<name>A0A2Z4JQS1_9BURK</name>
<evidence type="ECO:0000256" key="5">
    <source>
        <dbReference type="ARBA" id="ARBA00023288"/>
    </source>
</evidence>
<dbReference type="Pfam" id="PF04390">
    <property type="entry name" value="LptE"/>
    <property type="match status" value="1"/>
</dbReference>
<dbReference type="GO" id="GO:0001530">
    <property type="term" value="F:lipopolysaccharide binding"/>
    <property type="evidence" value="ECO:0007669"/>
    <property type="project" value="TreeGrafter"/>
</dbReference>
<dbReference type="EMBL" id="JAANGI010000001">
    <property type="protein sequence ID" value="MBT8591748.1"/>
    <property type="molecule type" value="Genomic_DNA"/>
</dbReference>
<protein>
    <recommendedName>
        <fullName evidence="6">LPS-assembly lipoprotein LptE</fullName>
    </recommendedName>
</protein>
<evidence type="ECO:0000256" key="2">
    <source>
        <dbReference type="ARBA" id="ARBA00023136"/>
    </source>
</evidence>
<keyword evidence="7" id="KW-1133">Transmembrane helix</keyword>
<evidence type="ECO:0000256" key="3">
    <source>
        <dbReference type="ARBA" id="ARBA00023139"/>
    </source>
</evidence>
<evidence type="ECO:0000313" key="11">
    <source>
        <dbReference type="Proteomes" id="UP000248592"/>
    </source>
</evidence>
<evidence type="ECO:0000256" key="7">
    <source>
        <dbReference type="SAM" id="Phobius"/>
    </source>
</evidence>
<reference evidence="8" key="3">
    <citation type="journal article" date="2019" name="Int. J. Syst. Evol. Microbiol.">
        <title>Polynucleobacter paneuropaeus sp. nov., characterized by six strains isolated from freshwater lakes located along a 3000 km north-south cross-section across Europe.</title>
        <authorList>
            <person name="Hoetzinger M."/>
            <person name="Schmidt J."/>
            <person name="Pitt A."/>
            <person name="Koll U."/>
            <person name="Lang E."/>
            <person name="Hahn M.W."/>
        </authorList>
    </citation>
    <scope>NUCLEOTIDE SEQUENCE</scope>
    <source>
        <strain evidence="8">MG-25-Pas1-D2</strain>
    </source>
</reference>
<evidence type="ECO:0000256" key="1">
    <source>
        <dbReference type="ARBA" id="ARBA00022729"/>
    </source>
</evidence>
<reference evidence="10 12" key="2">
    <citation type="submission" date="2018-06" db="EMBL/GenBank/DDBJ databases">
        <title>Genome of strain Polynucleobacter sp. FUKU-NW-11.</title>
        <authorList>
            <person name="Hahn M.W."/>
        </authorList>
    </citation>
    <scope>NUCLEOTIDE SEQUENCE [LARGE SCALE GENOMIC DNA]</scope>
    <source>
        <strain evidence="10">FUKU-NW-11</strain>
        <strain evidence="12">FUKU-NW11</strain>
    </source>
</reference>
<comment type="similarity">
    <text evidence="6">Belongs to the LptE lipoprotein family.</text>
</comment>
<evidence type="ECO:0000256" key="4">
    <source>
        <dbReference type="ARBA" id="ARBA00023237"/>
    </source>
</evidence>
<reference evidence="11" key="1">
    <citation type="submission" date="2018-06" db="EMBL/GenBank/DDBJ databases">
        <title>Description of a new Polynucleobacter species.</title>
        <authorList>
            <person name="Hahn M.W."/>
        </authorList>
    </citation>
    <scope>NUCLEOTIDE SEQUENCE [LARGE SCALE GENOMIC DNA]</scope>
    <source>
        <strain evidence="11">MG-25-Pas1-D2</strain>
    </source>
</reference>
<comment type="function">
    <text evidence="6">Together with LptD, is involved in the assembly of lipopolysaccharide (LPS) at the surface of the outer membrane. Required for the proper assembly of LptD. Binds LPS and may serve as the LPS recognition site at the outer membrane.</text>
</comment>
<evidence type="ECO:0000256" key="6">
    <source>
        <dbReference type="HAMAP-Rule" id="MF_01186"/>
    </source>
</evidence>
<evidence type="ECO:0000313" key="12">
    <source>
        <dbReference type="Proteomes" id="UP000251072"/>
    </source>
</evidence>
<keyword evidence="2 6" id="KW-0472">Membrane</keyword>
<accession>A0A2Z4JQS1</accession>
<keyword evidence="7" id="KW-0812">Transmembrane</keyword>
<sequence>MKRDLKHLHQIGLQNPLRRSLLALALISPAITLMGCGYRMRGMVDVPYKAIAITGNPSPPLRADLQRVILTGTDTKVAINPKDADLILEIINDTSGQEILAYNSNGQISAYRLTIRAGFRAYDTAGAEIVPDSEIYVTRDLDFSVSTVLASDAQKQQFLGVMRSDLAIQILRRVAASAKAPQAKSF</sequence>
<dbReference type="Gene3D" id="3.30.160.150">
    <property type="entry name" value="Lipoprotein like domain"/>
    <property type="match status" value="1"/>
</dbReference>
<gene>
    <name evidence="6" type="primary">lptE</name>
    <name evidence="10" type="ORF">DP176_02520</name>
    <name evidence="9" type="ORF">G6693_07415</name>
    <name evidence="8" type="ORF">Pas1_01250</name>
</gene>
<reference evidence="9" key="4">
    <citation type="journal article" date="2021" name="Genome Biol. Evol.">
        <title>Continental-Scale Gene Flow Prevents Allopatric Divergence of Pelagic Freshwater Bacteria.</title>
        <authorList>
            <person name="Hoetzinger M."/>
            <person name="Pitt A."/>
            <person name="Huemer A."/>
            <person name="Hahn M.W."/>
        </authorList>
    </citation>
    <scope>NUCLEOTIDE SEQUENCE</scope>
    <source>
        <strain evidence="9">AP-YLGG-20-G6</strain>
    </source>
</reference>
<dbReference type="GO" id="GO:1990351">
    <property type="term" value="C:transporter complex"/>
    <property type="evidence" value="ECO:0007669"/>
    <property type="project" value="TreeGrafter"/>
</dbReference>
<dbReference type="GO" id="GO:0009279">
    <property type="term" value="C:cell outer membrane"/>
    <property type="evidence" value="ECO:0007669"/>
    <property type="project" value="UniProtKB-UniRule"/>
</dbReference>
<dbReference type="PANTHER" id="PTHR38098">
    <property type="entry name" value="LPS-ASSEMBLY LIPOPROTEIN LPTE"/>
    <property type="match status" value="1"/>
</dbReference>